<keyword evidence="15" id="KW-0472">Membrane</keyword>
<dbReference type="SMART" id="SM00028">
    <property type="entry name" value="TPR"/>
    <property type="match status" value="6"/>
</dbReference>
<keyword evidence="8 11" id="KW-0727">SH2 domain</keyword>
<protein>
    <submittedName>
        <fullName evidence="21">Uncharacterized protein</fullName>
    </submittedName>
</protein>
<name>A0A2P6MP62_9EUKA</name>
<evidence type="ECO:0000259" key="19">
    <source>
        <dbReference type="PROSITE" id="PS50004"/>
    </source>
</evidence>
<dbReference type="Gene3D" id="1.25.40.10">
    <property type="entry name" value="Tetratricopeptide repeat domain"/>
    <property type="match status" value="2"/>
</dbReference>
<dbReference type="SUPFAM" id="SSF48452">
    <property type="entry name" value="TPR-like"/>
    <property type="match status" value="2"/>
</dbReference>
<accession>A0A2P6MP62</accession>
<dbReference type="SMART" id="SM00233">
    <property type="entry name" value="PH"/>
    <property type="match status" value="1"/>
</dbReference>
<dbReference type="GO" id="GO:0005524">
    <property type="term" value="F:ATP binding"/>
    <property type="evidence" value="ECO:0007669"/>
    <property type="project" value="UniProtKB-UniRule"/>
</dbReference>
<dbReference type="SUPFAM" id="SSF55550">
    <property type="entry name" value="SH2 domain"/>
    <property type="match status" value="1"/>
</dbReference>
<keyword evidence="3" id="KW-0677">Repeat</keyword>
<dbReference type="GO" id="GO:0004674">
    <property type="term" value="F:protein serine/threonine kinase activity"/>
    <property type="evidence" value="ECO:0007669"/>
    <property type="project" value="UniProtKB-KW"/>
</dbReference>
<dbReference type="InterPro" id="IPR001245">
    <property type="entry name" value="Ser-Thr/Tyr_kinase_cat_dom"/>
</dbReference>
<evidence type="ECO:0000259" key="18">
    <source>
        <dbReference type="PROSITE" id="PS50003"/>
    </source>
</evidence>
<evidence type="ECO:0000256" key="10">
    <source>
        <dbReference type="ARBA" id="ARBA00025089"/>
    </source>
</evidence>
<evidence type="ECO:0000256" key="4">
    <source>
        <dbReference type="ARBA" id="ARBA00022741"/>
    </source>
</evidence>
<evidence type="ECO:0000256" key="3">
    <source>
        <dbReference type="ARBA" id="ARBA00022737"/>
    </source>
</evidence>
<evidence type="ECO:0000256" key="1">
    <source>
        <dbReference type="ARBA" id="ARBA00022527"/>
    </source>
</evidence>
<dbReference type="SMART" id="SM00220">
    <property type="entry name" value="S_TKc"/>
    <property type="match status" value="1"/>
</dbReference>
<feature type="repeat" description="TPR" evidence="12">
    <location>
        <begin position="1078"/>
        <end position="1111"/>
    </location>
</feature>
<keyword evidence="9" id="KW-0829">Tyrosine-protein kinase</keyword>
<dbReference type="PROSITE" id="PS50005">
    <property type="entry name" value="TPR"/>
    <property type="match status" value="1"/>
</dbReference>
<feature type="signal peptide" evidence="16">
    <location>
        <begin position="1"/>
        <end position="23"/>
    </location>
</feature>
<comment type="function">
    <text evidence="10">Required for proper chemotaxis and phagocytosis; proper spatiotemporal control of F-actin levels in chemotaxing cells. Negative regulator of the PI3K (phosphatidylinositol 3 kinase) pathway. Predominantly phosphorylates serines and threonines and tyrosines at a lower level.</text>
</comment>
<dbReference type="GO" id="GO:0060271">
    <property type="term" value="P:cilium assembly"/>
    <property type="evidence" value="ECO:0007669"/>
    <property type="project" value="TreeGrafter"/>
</dbReference>
<dbReference type="PROSITE" id="PS00108">
    <property type="entry name" value="PROTEIN_KINASE_ST"/>
    <property type="match status" value="1"/>
</dbReference>
<organism evidence="21 22">
    <name type="scientific">Planoprotostelium fungivorum</name>
    <dbReference type="NCBI Taxonomy" id="1890364"/>
    <lineage>
        <taxon>Eukaryota</taxon>
        <taxon>Amoebozoa</taxon>
        <taxon>Evosea</taxon>
        <taxon>Variosea</taxon>
        <taxon>Cavosteliida</taxon>
        <taxon>Cavosteliaceae</taxon>
        <taxon>Planoprotostelium</taxon>
    </lineage>
</organism>
<keyword evidence="7 13" id="KW-0067">ATP-binding</keyword>
<dbReference type="SUPFAM" id="SSF56112">
    <property type="entry name" value="Protein kinase-like (PK-like)"/>
    <property type="match status" value="1"/>
</dbReference>
<dbReference type="InParanoid" id="A0A2P6MP62"/>
<evidence type="ECO:0000259" key="20">
    <source>
        <dbReference type="PROSITE" id="PS50011"/>
    </source>
</evidence>
<dbReference type="CDD" id="cd00173">
    <property type="entry name" value="SH2"/>
    <property type="match status" value="1"/>
</dbReference>
<dbReference type="GO" id="GO:0031514">
    <property type="term" value="C:motile cilium"/>
    <property type="evidence" value="ECO:0007669"/>
    <property type="project" value="TreeGrafter"/>
</dbReference>
<dbReference type="InterPro" id="IPR011990">
    <property type="entry name" value="TPR-like_helical_dom_sf"/>
</dbReference>
<dbReference type="InterPro" id="IPR000008">
    <property type="entry name" value="C2_dom"/>
</dbReference>
<dbReference type="Pfam" id="PF00017">
    <property type="entry name" value="SH2"/>
    <property type="match status" value="1"/>
</dbReference>
<dbReference type="Gene3D" id="2.30.29.30">
    <property type="entry name" value="Pleckstrin-homology domain (PH domain)/Phosphotyrosine-binding domain (PTB)"/>
    <property type="match status" value="1"/>
</dbReference>
<keyword evidence="16" id="KW-0732">Signal</keyword>
<feature type="domain" description="C2" evidence="19">
    <location>
        <begin position="342"/>
        <end position="466"/>
    </location>
</feature>
<dbReference type="EMBL" id="MDYQ01000599">
    <property type="protein sequence ID" value="PRP73508.1"/>
    <property type="molecule type" value="Genomic_DNA"/>
</dbReference>
<dbReference type="Pfam" id="PF07714">
    <property type="entry name" value="PK_Tyr_Ser-Thr"/>
    <property type="match status" value="1"/>
</dbReference>
<feature type="region of interest" description="Disordered" evidence="14">
    <location>
        <begin position="283"/>
        <end position="340"/>
    </location>
</feature>
<feature type="binding site" evidence="13">
    <location>
        <position position="1593"/>
    </location>
    <ligand>
        <name>ATP</name>
        <dbReference type="ChEBI" id="CHEBI:30616"/>
    </ligand>
</feature>
<dbReference type="InterPro" id="IPR036860">
    <property type="entry name" value="SH2_dom_sf"/>
</dbReference>
<keyword evidence="15" id="KW-1133">Transmembrane helix</keyword>
<dbReference type="Pfam" id="PF00169">
    <property type="entry name" value="PH"/>
    <property type="match status" value="1"/>
</dbReference>
<gene>
    <name evidence="21" type="ORF">PROFUN_02517</name>
</gene>
<keyword evidence="5" id="KW-0418">Kinase</keyword>
<keyword evidence="1" id="KW-0723">Serine/threonine-protein kinase</keyword>
<feature type="region of interest" description="Disordered" evidence="14">
    <location>
        <begin position="675"/>
        <end position="720"/>
    </location>
</feature>
<dbReference type="OrthoDB" id="28291at2759"/>
<evidence type="ECO:0000256" key="2">
    <source>
        <dbReference type="ARBA" id="ARBA00022679"/>
    </source>
</evidence>
<dbReference type="InterPro" id="IPR001849">
    <property type="entry name" value="PH_domain"/>
</dbReference>
<dbReference type="InterPro" id="IPR035892">
    <property type="entry name" value="C2_domain_sf"/>
</dbReference>
<dbReference type="SUPFAM" id="SSF50729">
    <property type="entry name" value="PH domain-like"/>
    <property type="match status" value="1"/>
</dbReference>
<keyword evidence="4 13" id="KW-0547">Nucleotide-binding</keyword>
<comment type="caution">
    <text evidence="21">The sequence shown here is derived from an EMBL/GenBank/DDBJ whole genome shotgun (WGS) entry which is preliminary data.</text>
</comment>
<dbReference type="Pfam" id="PF13432">
    <property type="entry name" value="TPR_16"/>
    <property type="match status" value="1"/>
</dbReference>
<dbReference type="STRING" id="1890364.A0A2P6MP62"/>
<dbReference type="Gene3D" id="2.60.40.150">
    <property type="entry name" value="C2 domain"/>
    <property type="match status" value="1"/>
</dbReference>
<keyword evidence="2" id="KW-0808">Transferase</keyword>
<dbReference type="PROSITE" id="PS50001">
    <property type="entry name" value="SH2"/>
    <property type="match status" value="1"/>
</dbReference>
<feature type="domain" description="Protein kinase" evidence="20">
    <location>
        <begin position="1565"/>
        <end position="1815"/>
    </location>
</feature>
<evidence type="ECO:0000256" key="13">
    <source>
        <dbReference type="PROSITE-ProRule" id="PRU10141"/>
    </source>
</evidence>
<dbReference type="PROSITE" id="PS50003">
    <property type="entry name" value="PH_DOMAIN"/>
    <property type="match status" value="1"/>
</dbReference>
<dbReference type="GO" id="GO:0003341">
    <property type="term" value="P:cilium movement"/>
    <property type="evidence" value="ECO:0007669"/>
    <property type="project" value="TreeGrafter"/>
</dbReference>
<dbReference type="PANTHER" id="PTHR44314:SF1">
    <property type="entry name" value="CILIA- AND FLAGELLA-ASSOCIATED PROTEIN 70"/>
    <property type="match status" value="1"/>
</dbReference>
<dbReference type="InterPro" id="IPR011009">
    <property type="entry name" value="Kinase-like_dom_sf"/>
</dbReference>
<keyword evidence="22" id="KW-1185">Reference proteome</keyword>
<evidence type="ECO:0000256" key="12">
    <source>
        <dbReference type="PROSITE-ProRule" id="PRU00339"/>
    </source>
</evidence>
<reference evidence="21 22" key="1">
    <citation type="journal article" date="2018" name="Genome Biol. Evol.">
        <title>Multiple Roots of Fruiting Body Formation in Amoebozoa.</title>
        <authorList>
            <person name="Hillmann F."/>
            <person name="Forbes G."/>
            <person name="Novohradska S."/>
            <person name="Ferling I."/>
            <person name="Riege K."/>
            <person name="Groth M."/>
            <person name="Westermann M."/>
            <person name="Marz M."/>
            <person name="Spaller T."/>
            <person name="Winckler T."/>
            <person name="Schaap P."/>
            <person name="Glockner G."/>
        </authorList>
    </citation>
    <scope>NUCLEOTIDE SEQUENCE [LARGE SCALE GENOMIC DNA]</scope>
    <source>
        <strain evidence="21 22">Jena</strain>
    </source>
</reference>
<dbReference type="PROSITE" id="PS00107">
    <property type="entry name" value="PROTEIN_KINASE_ATP"/>
    <property type="match status" value="1"/>
</dbReference>
<evidence type="ECO:0000256" key="16">
    <source>
        <dbReference type="SAM" id="SignalP"/>
    </source>
</evidence>
<feature type="compositionally biased region" description="Basic and acidic residues" evidence="14">
    <location>
        <begin position="688"/>
        <end position="698"/>
    </location>
</feature>
<dbReference type="SUPFAM" id="SSF49562">
    <property type="entry name" value="C2 domain (Calcium/lipid-binding domain, CaLB)"/>
    <property type="match status" value="1"/>
</dbReference>
<feature type="chain" id="PRO_5015184588" evidence="16">
    <location>
        <begin position="24"/>
        <end position="2034"/>
    </location>
</feature>
<evidence type="ECO:0000256" key="7">
    <source>
        <dbReference type="ARBA" id="ARBA00022840"/>
    </source>
</evidence>
<dbReference type="PROSITE" id="PS50011">
    <property type="entry name" value="PROTEIN_KINASE_DOM"/>
    <property type="match status" value="1"/>
</dbReference>
<feature type="domain" description="PH" evidence="18">
    <location>
        <begin position="1440"/>
        <end position="1541"/>
    </location>
</feature>
<evidence type="ECO:0000256" key="5">
    <source>
        <dbReference type="ARBA" id="ARBA00022777"/>
    </source>
</evidence>
<feature type="compositionally biased region" description="Basic and acidic residues" evidence="14">
    <location>
        <begin position="328"/>
        <end position="340"/>
    </location>
</feature>
<feature type="transmembrane region" description="Helical" evidence="15">
    <location>
        <begin position="124"/>
        <end position="143"/>
    </location>
</feature>
<dbReference type="InterPro" id="IPR019734">
    <property type="entry name" value="TPR_rpt"/>
</dbReference>
<dbReference type="InterPro" id="IPR000719">
    <property type="entry name" value="Prot_kinase_dom"/>
</dbReference>
<keyword evidence="15" id="KW-0812">Transmembrane</keyword>
<dbReference type="Proteomes" id="UP000241769">
    <property type="component" value="Unassembled WGS sequence"/>
</dbReference>
<dbReference type="PROSITE" id="PS50004">
    <property type="entry name" value="C2"/>
    <property type="match status" value="1"/>
</dbReference>
<evidence type="ECO:0000256" key="14">
    <source>
        <dbReference type="SAM" id="MobiDB-lite"/>
    </source>
</evidence>
<evidence type="ECO:0000256" key="6">
    <source>
        <dbReference type="ARBA" id="ARBA00022803"/>
    </source>
</evidence>
<keyword evidence="6 12" id="KW-0802">TPR repeat</keyword>
<feature type="compositionally biased region" description="Basic and acidic residues" evidence="14">
    <location>
        <begin position="305"/>
        <end position="318"/>
    </location>
</feature>
<dbReference type="GO" id="GO:0005737">
    <property type="term" value="C:cytoplasm"/>
    <property type="evidence" value="ECO:0007669"/>
    <property type="project" value="UniProtKB-ARBA"/>
</dbReference>
<dbReference type="Gene3D" id="1.10.510.10">
    <property type="entry name" value="Transferase(Phosphotransferase) domain 1"/>
    <property type="match status" value="1"/>
</dbReference>
<dbReference type="GO" id="GO:0004713">
    <property type="term" value="F:protein tyrosine kinase activity"/>
    <property type="evidence" value="ECO:0007669"/>
    <property type="project" value="UniProtKB-KW"/>
</dbReference>
<dbReference type="InterPro" id="IPR017441">
    <property type="entry name" value="Protein_kinase_ATP_BS"/>
</dbReference>
<sequence length="2034" mass="228512">MTNNTTIRWILLSLALSIVLIDAGESGLVQRSGRSLHHVVRDWIIAGGKAVYDLIVGISSIVKATLTITAPPLLTAEAKLPMKDVVETRPIQTPTHTLLIYTPLHAEKSSNDSLPAESTALDNTILFIPSIVLLCLLAIGFILNKLRHDSHNTTQSPTDSTVDAKPLLKSRVTRRRRTSIIRSTVKQPHDVSSYELRRELKEAKLQLLVDDRKIEELTLQMNVYKDESPNSPFLHYRLFTSALVLDGVTVGLLKHLSPLYLAIPFVCLKHIIMEVPDESNKDEINAGASVPSTPPLLPGQIGTPTREESARSKKTEREKKKKPRKKKPSETKDEPVAATVKDAKDKIPTIESLTPVVEYKKITFTISVLQGRGLSSNKGDTNVHSSVRFHFLNEPALESEIIRENPSPNWNLTKTFERDLNESLLNDLLNNPLKIHLLEGSHRTANGTVSVDLSVLFGTSRYQSWLPVENHSIRSNNSTDDLSTRVQSEIEISISTSEDLVKPLEASDVRIMEVHVGCAYSVPEKWSAQADVTNSHFVYQVQSDNEVDLLSPMRFISENGLQVVPTEQENMPYLPTASNDQIQYWKAQESSKPCVQWGETIRRFISSSVSSKYIELLAKGELSLGFELTRQLKNVAEKQESPHRYKGVFSIDLHQLIEPGSLSISGRFPVMSVKQNEADDESVQPSENDAKMEGETRKGISSKKSSSSRAKPRKSKDSIQHILTMELDEVESPYEAAQTYVTASVSFSKPFYHKTSTPRSMLKVSDFIPRRRVLPRYYQMKEATDEYHEEIKKIINLLATEYTNLFGQQPTETETREERKKKFVFNLNHSGKYFVFKEKLKKAVVRIVREKFHRNAFSNREEMEDFLSDLYVYLIDELHIAINRLSQSKIGPSKVPSRVTQAMEPEVLKRSALEAEVLGRDEIASKFYQERIAACQWDPELWYDYAEFALRMGSISRAEELLVEAISLAEPRHAPSLLLYGLINLQAKMLDKAETFLREANVIEPSNPVPLALLSLLDEQAGHSSAGDHWKKAVELHVRDDSREPLSIMVSRYLLEQRFISLAELLLNRELVHSGPTITLFVLFAKVFLYKADHTEALQQIQNAINAEPTNAEAWCIAGDAYRGTGGELRKVIEAYERAETLYNEQGILKTDLCLKLGQAYLDSDNFVAAKAAYLRVSERSGSSYSWLGAGIACRRLSSNHEALEALAEANVQNFRDPHVWGQIVLTCLSAGNIVEAEQAFREAVKFGLTDVALLFEIAEAMREAGRGSTAARATELLNQCKRRPTWRMDAVAVFALRRKNKKVCATVMDKIRARVDEICALEDSLYRSSGKNPSSFDGPFLSLLALCQGSLLTSLRSIMEKWGWDGDHWSRKLDKQEVRSFLKQWLQSNSSPNTSAPSSSGGYARVPAGTIATAKSGSVKRTISGLEQSSGSYVNTREGLNRSGWLQIKGTSKFGSAWRKRYCVIDFGKLYWYKEESKKTEKGSIMDLSRYQVFQSDSKCFTLDPGADLDPKKGIKMVQFKCEDIDATCEWVQIFARMSKPTKQTMHYKLQERGAEINAEDLRILDGSAVGEGASGVVRIGYWQTNTQVAVKALSSLEEEQDLDMFYKEIDLLSQLRHPQIVTMYGFCLKNNTLSLVTEYVKGGDLSKLIDRKDFALTEPLILQICLGIAKGMTFLHSKGIWHRDLKPANILISELTPDCVNIKVCDFGLSNAPGTAGDGQTVYGTPAYAAPELPEPEHTEKVDVYSFAIIMWELYSRQRAWDDETFSAVVSEKVKSGVRPTASQSWLISNLMEQSWLTDPTQRPSFHELQIQIASIEGTVKKVKSQASELQLPKSLEEQIAEVFLGGFTAWDTFVDKVMKVTGAQGSDLSVLESFLMQGNGKISLATWKKFSQWFSPLATENDSQAPPGSYTVSEIVLIVRPLWFHGFISADETTRVLKEGQFLVRFSSHPGHYTVSAAAKGSVWHMRVSSTKEGKRQIFLLENAEFSSLNEAVERYRKNNLPDKDFPLGQAFFRETGRQYSSVAMYQQPRE</sequence>
<evidence type="ECO:0000256" key="11">
    <source>
        <dbReference type="PROSITE-ProRule" id="PRU00191"/>
    </source>
</evidence>
<dbReference type="Gene3D" id="3.30.505.10">
    <property type="entry name" value="SH2 domain"/>
    <property type="match status" value="1"/>
</dbReference>
<evidence type="ECO:0000256" key="8">
    <source>
        <dbReference type="ARBA" id="ARBA00022999"/>
    </source>
</evidence>
<evidence type="ECO:0000259" key="17">
    <source>
        <dbReference type="PROSITE" id="PS50001"/>
    </source>
</evidence>
<dbReference type="GO" id="GO:0070062">
    <property type="term" value="C:extracellular exosome"/>
    <property type="evidence" value="ECO:0007669"/>
    <property type="project" value="TreeGrafter"/>
</dbReference>
<dbReference type="InterPro" id="IPR052628">
    <property type="entry name" value="CFAP70"/>
</dbReference>
<feature type="domain" description="SH2" evidence="17">
    <location>
        <begin position="1926"/>
        <end position="2015"/>
    </location>
</feature>
<dbReference type="SMART" id="SM00252">
    <property type="entry name" value="SH2"/>
    <property type="match status" value="1"/>
</dbReference>
<evidence type="ECO:0000313" key="21">
    <source>
        <dbReference type="EMBL" id="PRP73508.1"/>
    </source>
</evidence>
<proteinExistence type="predicted"/>
<evidence type="ECO:0000313" key="22">
    <source>
        <dbReference type="Proteomes" id="UP000241769"/>
    </source>
</evidence>
<dbReference type="CDD" id="cd13999">
    <property type="entry name" value="STKc_MAP3K-like"/>
    <property type="match status" value="1"/>
</dbReference>
<dbReference type="InterPro" id="IPR000980">
    <property type="entry name" value="SH2"/>
</dbReference>
<dbReference type="PANTHER" id="PTHR44314">
    <property type="entry name" value="CILIA- AND FLAGELLA-ASSOCIATED PROTEIN 70"/>
    <property type="match status" value="1"/>
</dbReference>
<evidence type="ECO:0000256" key="9">
    <source>
        <dbReference type="ARBA" id="ARBA00023137"/>
    </source>
</evidence>
<dbReference type="InterPro" id="IPR008271">
    <property type="entry name" value="Ser/Thr_kinase_AS"/>
</dbReference>
<evidence type="ECO:0000256" key="15">
    <source>
        <dbReference type="SAM" id="Phobius"/>
    </source>
</evidence>
<dbReference type="InterPro" id="IPR011993">
    <property type="entry name" value="PH-like_dom_sf"/>
</dbReference>